<name>A0A6J4KIT5_9BACT</name>
<sequence length="37" mass="3874">GGASGRPLPILLPHAAARGRSPRPAPPRGRWVVHRGV</sequence>
<proteinExistence type="predicted"/>
<accession>A0A6J4KIT5</accession>
<feature type="region of interest" description="Disordered" evidence="1">
    <location>
        <begin position="1"/>
        <end position="37"/>
    </location>
</feature>
<dbReference type="AlphaFoldDB" id="A0A6J4KIT5"/>
<dbReference type="EMBL" id="CADCTU010000281">
    <property type="protein sequence ID" value="CAA9307197.1"/>
    <property type="molecule type" value="Genomic_DNA"/>
</dbReference>
<evidence type="ECO:0000256" key="1">
    <source>
        <dbReference type="SAM" id="MobiDB-lite"/>
    </source>
</evidence>
<feature type="non-terminal residue" evidence="2">
    <location>
        <position position="37"/>
    </location>
</feature>
<feature type="non-terminal residue" evidence="2">
    <location>
        <position position="1"/>
    </location>
</feature>
<reference evidence="2" key="1">
    <citation type="submission" date="2020-02" db="EMBL/GenBank/DDBJ databases">
        <authorList>
            <person name="Meier V. D."/>
        </authorList>
    </citation>
    <scope>NUCLEOTIDE SEQUENCE</scope>
    <source>
        <strain evidence="2">AVDCRST_MAG11</strain>
    </source>
</reference>
<gene>
    <name evidence="2" type="ORF">AVDCRST_MAG11-1250</name>
</gene>
<protein>
    <submittedName>
        <fullName evidence="2">Uncharacterized protein</fullName>
    </submittedName>
</protein>
<evidence type="ECO:0000313" key="2">
    <source>
        <dbReference type="EMBL" id="CAA9307197.1"/>
    </source>
</evidence>
<organism evidence="2">
    <name type="scientific">uncultured Gemmatimonadaceae bacterium</name>
    <dbReference type="NCBI Taxonomy" id="246130"/>
    <lineage>
        <taxon>Bacteria</taxon>
        <taxon>Pseudomonadati</taxon>
        <taxon>Gemmatimonadota</taxon>
        <taxon>Gemmatimonadia</taxon>
        <taxon>Gemmatimonadales</taxon>
        <taxon>Gemmatimonadaceae</taxon>
        <taxon>environmental samples</taxon>
    </lineage>
</organism>